<feature type="disulfide bond" evidence="11">
    <location>
        <begin position="77"/>
        <end position="86"/>
    </location>
</feature>
<evidence type="ECO:0000256" key="4">
    <source>
        <dbReference type="ARBA" id="ARBA00022801"/>
    </source>
</evidence>
<dbReference type="InterPro" id="IPR000726">
    <property type="entry name" value="Glyco_hydro_19_cat"/>
</dbReference>
<feature type="domain" description="Glycoside hydrolase family 19 catalytic" evidence="13">
    <location>
        <begin position="130"/>
        <end position="140"/>
    </location>
</feature>
<proteinExistence type="predicted"/>
<dbReference type="EC" id="3.2.1.14" evidence="2"/>
<dbReference type="Gramene" id="QL10p053394:mrna">
    <property type="protein sequence ID" value="QL10p053394:mrna"/>
    <property type="gene ID" value="QL10p053394"/>
</dbReference>
<keyword evidence="8" id="KW-0119">Carbohydrate metabolism</keyword>
<protein>
    <recommendedName>
        <fullName evidence="2">chitinase</fullName>
        <ecNumber evidence="2">3.2.1.14</ecNumber>
    </recommendedName>
</protein>
<keyword evidence="15" id="KW-1185">Reference proteome</keyword>
<dbReference type="GO" id="GO:0005975">
    <property type="term" value="P:carbohydrate metabolic process"/>
    <property type="evidence" value="ECO:0007669"/>
    <property type="project" value="InterPro"/>
</dbReference>
<evidence type="ECO:0000256" key="12">
    <source>
        <dbReference type="SAM" id="SignalP"/>
    </source>
</evidence>
<feature type="disulfide bond" evidence="11">
    <location>
        <begin position="164"/>
        <end position="196"/>
    </location>
</feature>
<dbReference type="EMBL" id="LRBV02000010">
    <property type="status" value="NOT_ANNOTATED_CDS"/>
    <property type="molecule type" value="Genomic_DNA"/>
</dbReference>
<dbReference type="GO" id="GO:0050832">
    <property type="term" value="P:defense response to fungus"/>
    <property type="evidence" value="ECO:0007669"/>
    <property type="project" value="UniProtKB-ARBA"/>
</dbReference>
<keyword evidence="9" id="KW-0326">Glycosidase</keyword>
<reference evidence="14 15" key="1">
    <citation type="journal article" date="2016" name="G3 (Bethesda)">
        <title>First Draft Assembly and Annotation of the Genome of a California Endemic Oak Quercus lobata Nee (Fagaceae).</title>
        <authorList>
            <person name="Sork V.L."/>
            <person name="Fitz-Gibbon S.T."/>
            <person name="Puiu D."/>
            <person name="Crepeau M."/>
            <person name="Gugger P.F."/>
            <person name="Sherman R."/>
            <person name="Stevens K."/>
            <person name="Langley C.H."/>
            <person name="Pellegrini M."/>
            <person name="Salzberg S.L."/>
        </authorList>
    </citation>
    <scope>NUCLEOTIDE SEQUENCE [LARGE SCALE GENOMIC DNA]</scope>
    <source>
        <strain evidence="14 15">cv. SW786</strain>
    </source>
</reference>
<dbReference type="GO" id="GO:0008061">
    <property type="term" value="F:chitin binding"/>
    <property type="evidence" value="ECO:0007669"/>
    <property type="project" value="UniProtKB-KW"/>
</dbReference>
<dbReference type="GO" id="GO:0004568">
    <property type="term" value="F:chitinase activity"/>
    <property type="evidence" value="ECO:0007669"/>
    <property type="project" value="InterPro"/>
</dbReference>
<evidence type="ECO:0000256" key="3">
    <source>
        <dbReference type="ARBA" id="ARBA00022669"/>
    </source>
</evidence>
<keyword evidence="4" id="KW-0378">Hydrolase</keyword>
<dbReference type="FunFam" id="3.30.20.10:FF:000001">
    <property type="entry name" value="Endochitinase (Chitinase)"/>
    <property type="match status" value="1"/>
</dbReference>
<keyword evidence="10" id="KW-0624">Polysaccharide degradation</keyword>
<evidence type="ECO:0000256" key="2">
    <source>
        <dbReference type="ARBA" id="ARBA00012729"/>
    </source>
</evidence>
<dbReference type="Proteomes" id="UP000594261">
    <property type="component" value="Chromosome 10"/>
</dbReference>
<dbReference type="Pfam" id="PF00182">
    <property type="entry name" value="Glyco_hydro_19"/>
    <property type="match status" value="2"/>
</dbReference>
<dbReference type="OMA" id="RNDCDEN"/>
<keyword evidence="6" id="KW-0146">Chitin degradation</keyword>
<accession>A0A7N2MT88</accession>
<dbReference type="GO" id="GO:0006032">
    <property type="term" value="P:chitin catabolic process"/>
    <property type="evidence" value="ECO:0007669"/>
    <property type="project" value="InterPro"/>
</dbReference>
<dbReference type="Gene3D" id="3.30.20.10">
    <property type="entry name" value="Endochitinase, domain 2"/>
    <property type="match status" value="1"/>
</dbReference>
<evidence type="ECO:0000259" key="13">
    <source>
        <dbReference type="PROSITE" id="PS00774"/>
    </source>
</evidence>
<sequence length="196" mass="21231">MVALSVKKNLLILVLVGILAGFVPGYVKGQSVADIVTQDFFNGIINQADASCAVKNFYTRADFCYIEEINGASQDYCDESNTQYPCNPNKKYFGRGPLQLTWNYNYGAAGTSIGIDLLNSPETVATDVTVSFKTALWFWMTNVRPVVSQGFGATIRAINGAIECNGGNSGAVQARVQYYTQYCNQLGVAPGDNLTC</sequence>
<evidence type="ECO:0000256" key="7">
    <source>
        <dbReference type="ARBA" id="ARBA00023157"/>
    </source>
</evidence>
<evidence type="ECO:0000256" key="8">
    <source>
        <dbReference type="ARBA" id="ARBA00023277"/>
    </source>
</evidence>
<evidence type="ECO:0000256" key="10">
    <source>
        <dbReference type="ARBA" id="ARBA00023326"/>
    </source>
</evidence>
<name>A0A7N2MT88_QUELO</name>
<dbReference type="PANTHER" id="PTHR22595">
    <property type="entry name" value="CHITINASE-RELATED"/>
    <property type="match status" value="1"/>
</dbReference>
<dbReference type="SUPFAM" id="SSF53955">
    <property type="entry name" value="Lysozyme-like"/>
    <property type="match status" value="1"/>
</dbReference>
<evidence type="ECO:0000313" key="15">
    <source>
        <dbReference type="Proteomes" id="UP000594261"/>
    </source>
</evidence>
<feature type="signal peptide" evidence="12">
    <location>
        <begin position="1"/>
        <end position="29"/>
    </location>
</feature>
<keyword evidence="5" id="KW-0611">Plant defense</keyword>
<keyword evidence="3" id="KW-0147">Chitin-binding</keyword>
<reference evidence="14" key="2">
    <citation type="submission" date="2021-01" db="UniProtKB">
        <authorList>
            <consortium name="EnsemblPlants"/>
        </authorList>
    </citation>
    <scope>IDENTIFICATION</scope>
</reference>
<evidence type="ECO:0000313" key="14">
    <source>
        <dbReference type="EnsemblPlants" id="QL10p053394:mrna"/>
    </source>
</evidence>
<dbReference type="PANTHER" id="PTHR22595:SF197">
    <property type="entry name" value="CHITINASE FAMILY PROTEIN"/>
    <property type="match status" value="1"/>
</dbReference>
<comment type="catalytic activity">
    <reaction evidence="1">
        <text>Random endo-hydrolysis of N-acetyl-beta-D-glucosaminide (1-&gt;4)-beta-linkages in chitin and chitodextrins.</text>
        <dbReference type="EC" id="3.2.1.14"/>
    </reaction>
</comment>
<evidence type="ECO:0000256" key="9">
    <source>
        <dbReference type="ARBA" id="ARBA00023295"/>
    </source>
</evidence>
<dbReference type="InParanoid" id="A0A7N2MT88"/>
<dbReference type="PIRSF" id="PIRSF001060">
    <property type="entry name" value="Endochitinase"/>
    <property type="match status" value="1"/>
</dbReference>
<evidence type="ECO:0000256" key="1">
    <source>
        <dbReference type="ARBA" id="ARBA00000822"/>
    </source>
</evidence>
<dbReference type="PROSITE" id="PS00774">
    <property type="entry name" value="CHITINASE_19_2"/>
    <property type="match status" value="1"/>
</dbReference>
<dbReference type="EnsemblPlants" id="QL10p053394:mrna">
    <property type="protein sequence ID" value="QL10p053394:mrna"/>
    <property type="gene ID" value="QL10p053394"/>
</dbReference>
<keyword evidence="12" id="KW-0732">Signal</keyword>
<dbReference type="InterPro" id="IPR023346">
    <property type="entry name" value="Lysozyme-like_dom_sf"/>
</dbReference>
<dbReference type="CDD" id="cd00325">
    <property type="entry name" value="chitinase_GH19"/>
    <property type="match status" value="1"/>
</dbReference>
<evidence type="ECO:0000256" key="6">
    <source>
        <dbReference type="ARBA" id="ARBA00023024"/>
    </source>
</evidence>
<organism evidence="14 15">
    <name type="scientific">Quercus lobata</name>
    <name type="common">Valley oak</name>
    <dbReference type="NCBI Taxonomy" id="97700"/>
    <lineage>
        <taxon>Eukaryota</taxon>
        <taxon>Viridiplantae</taxon>
        <taxon>Streptophyta</taxon>
        <taxon>Embryophyta</taxon>
        <taxon>Tracheophyta</taxon>
        <taxon>Spermatophyta</taxon>
        <taxon>Magnoliopsida</taxon>
        <taxon>eudicotyledons</taxon>
        <taxon>Gunneridae</taxon>
        <taxon>Pentapetalae</taxon>
        <taxon>rosids</taxon>
        <taxon>fabids</taxon>
        <taxon>Fagales</taxon>
        <taxon>Fagaceae</taxon>
        <taxon>Quercus</taxon>
    </lineage>
</organism>
<evidence type="ECO:0000256" key="5">
    <source>
        <dbReference type="ARBA" id="ARBA00022821"/>
    </source>
</evidence>
<keyword evidence="7 11" id="KW-1015">Disulfide bond</keyword>
<feature type="chain" id="PRO_5029774223" description="chitinase" evidence="12">
    <location>
        <begin position="30"/>
        <end position="196"/>
    </location>
</feature>
<dbReference type="AlphaFoldDB" id="A0A7N2MT88"/>
<dbReference type="Gene3D" id="1.10.530.10">
    <property type="match status" value="2"/>
</dbReference>
<dbReference type="InterPro" id="IPR016283">
    <property type="entry name" value="Glyco_hydro_19"/>
</dbReference>
<evidence type="ECO:0000256" key="11">
    <source>
        <dbReference type="PIRSR" id="PIRSR001060-2"/>
    </source>
</evidence>
<dbReference type="GO" id="GO:0016998">
    <property type="term" value="P:cell wall macromolecule catabolic process"/>
    <property type="evidence" value="ECO:0007669"/>
    <property type="project" value="InterPro"/>
</dbReference>